<evidence type="ECO:0000256" key="2">
    <source>
        <dbReference type="SAM" id="Phobius"/>
    </source>
</evidence>
<gene>
    <name evidence="3" type="ORF">EK21DRAFT_105717</name>
</gene>
<sequence length="138" mass="15810">MTTIEKKDWHHKRGSCCTPFRTCCLSWWCPCIVYGRTHHRIKNNDDMKGYSCCNLACAGFCGLVCLGISFVMPMMNRGDMREKYHLKGNRCTDCLCACCCTPCDVTQQDKESAYREEQNKPLLAQPGKKSMMDYAPQQ</sequence>
<feature type="region of interest" description="Disordered" evidence="1">
    <location>
        <begin position="114"/>
        <end position="138"/>
    </location>
</feature>
<keyword evidence="2" id="KW-0472">Membrane</keyword>
<keyword evidence="2" id="KW-1133">Transmembrane helix</keyword>
<proteinExistence type="predicted"/>
<evidence type="ECO:0000313" key="3">
    <source>
        <dbReference type="EMBL" id="KAF2022546.1"/>
    </source>
</evidence>
<organism evidence="3 4">
    <name type="scientific">Setomelanomma holmii</name>
    <dbReference type="NCBI Taxonomy" id="210430"/>
    <lineage>
        <taxon>Eukaryota</taxon>
        <taxon>Fungi</taxon>
        <taxon>Dikarya</taxon>
        <taxon>Ascomycota</taxon>
        <taxon>Pezizomycotina</taxon>
        <taxon>Dothideomycetes</taxon>
        <taxon>Pleosporomycetidae</taxon>
        <taxon>Pleosporales</taxon>
        <taxon>Pleosporineae</taxon>
        <taxon>Phaeosphaeriaceae</taxon>
        <taxon>Setomelanomma</taxon>
    </lineage>
</organism>
<evidence type="ECO:0000313" key="4">
    <source>
        <dbReference type="Proteomes" id="UP000799777"/>
    </source>
</evidence>
<feature type="transmembrane region" description="Helical" evidence="2">
    <location>
        <begin position="48"/>
        <end position="71"/>
    </location>
</feature>
<comment type="caution">
    <text evidence="3">The sequence shown here is derived from an EMBL/GenBank/DDBJ whole genome shotgun (WGS) entry which is preliminary data.</text>
</comment>
<dbReference type="Pfam" id="PF04749">
    <property type="entry name" value="PLAC8"/>
    <property type="match status" value="1"/>
</dbReference>
<evidence type="ECO:0000256" key="1">
    <source>
        <dbReference type="SAM" id="MobiDB-lite"/>
    </source>
</evidence>
<accession>A0A9P4LDV6</accession>
<dbReference type="NCBIfam" id="TIGR01571">
    <property type="entry name" value="A_thal_Cys_rich"/>
    <property type="match status" value="1"/>
</dbReference>
<protein>
    <recommendedName>
        <fullName evidence="5">PLAC8-domain-containing protein</fullName>
    </recommendedName>
</protein>
<keyword evidence="4" id="KW-1185">Reference proteome</keyword>
<name>A0A9P4LDV6_9PLEO</name>
<dbReference type="InterPro" id="IPR006461">
    <property type="entry name" value="PLAC_motif_containing"/>
</dbReference>
<dbReference type="Proteomes" id="UP000799777">
    <property type="component" value="Unassembled WGS sequence"/>
</dbReference>
<keyword evidence="2" id="KW-0812">Transmembrane</keyword>
<dbReference type="EMBL" id="ML978551">
    <property type="protein sequence ID" value="KAF2022546.1"/>
    <property type="molecule type" value="Genomic_DNA"/>
</dbReference>
<dbReference type="OrthoDB" id="1045822at2759"/>
<dbReference type="AlphaFoldDB" id="A0A9P4LDV6"/>
<reference evidence="3" key="1">
    <citation type="journal article" date="2020" name="Stud. Mycol.">
        <title>101 Dothideomycetes genomes: a test case for predicting lifestyles and emergence of pathogens.</title>
        <authorList>
            <person name="Haridas S."/>
            <person name="Albert R."/>
            <person name="Binder M."/>
            <person name="Bloem J."/>
            <person name="Labutti K."/>
            <person name="Salamov A."/>
            <person name="Andreopoulos B."/>
            <person name="Baker S."/>
            <person name="Barry K."/>
            <person name="Bills G."/>
            <person name="Bluhm B."/>
            <person name="Cannon C."/>
            <person name="Castanera R."/>
            <person name="Culley D."/>
            <person name="Daum C."/>
            <person name="Ezra D."/>
            <person name="Gonzalez J."/>
            <person name="Henrissat B."/>
            <person name="Kuo A."/>
            <person name="Liang C."/>
            <person name="Lipzen A."/>
            <person name="Lutzoni F."/>
            <person name="Magnuson J."/>
            <person name="Mondo S."/>
            <person name="Nolan M."/>
            <person name="Ohm R."/>
            <person name="Pangilinan J."/>
            <person name="Park H.-J."/>
            <person name="Ramirez L."/>
            <person name="Alfaro M."/>
            <person name="Sun H."/>
            <person name="Tritt A."/>
            <person name="Yoshinaga Y."/>
            <person name="Zwiers L.-H."/>
            <person name="Turgeon B."/>
            <person name="Goodwin S."/>
            <person name="Spatafora J."/>
            <person name="Crous P."/>
            <person name="Grigoriev I."/>
        </authorList>
    </citation>
    <scope>NUCLEOTIDE SEQUENCE</scope>
    <source>
        <strain evidence="3">CBS 110217</strain>
    </source>
</reference>
<evidence type="ECO:0008006" key="5">
    <source>
        <dbReference type="Google" id="ProtNLM"/>
    </source>
</evidence>
<dbReference type="PANTHER" id="PTHR15907">
    <property type="entry name" value="DUF614 FAMILY PROTEIN-RELATED"/>
    <property type="match status" value="1"/>
</dbReference>